<reference evidence="1 2" key="1">
    <citation type="submission" date="2018-09" db="EMBL/GenBank/DDBJ databases">
        <authorList>
            <person name="Zhu H."/>
        </authorList>
    </citation>
    <scope>NUCLEOTIDE SEQUENCE [LARGE SCALE GENOMIC DNA]</scope>
    <source>
        <strain evidence="1 2">K1S02-6</strain>
    </source>
</reference>
<organism evidence="1 2">
    <name type="scientific">Pseudomonas cavernicola</name>
    <dbReference type="NCBI Taxonomy" id="2320866"/>
    <lineage>
        <taxon>Bacteria</taxon>
        <taxon>Pseudomonadati</taxon>
        <taxon>Pseudomonadota</taxon>
        <taxon>Gammaproteobacteria</taxon>
        <taxon>Pseudomonadales</taxon>
        <taxon>Pseudomonadaceae</taxon>
        <taxon>Pseudomonas</taxon>
    </lineage>
</organism>
<name>A0A418XCD2_9PSED</name>
<evidence type="ECO:0000313" key="1">
    <source>
        <dbReference type="EMBL" id="RJG10110.1"/>
    </source>
</evidence>
<sequence>MIYKCAQSHKVEAGACGVTARAKQMLRAGFFTTTRSAGKKANFMIGLRNFHARTLLFAFTA</sequence>
<gene>
    <name evidence="1" type="ORF">D3879_18940</name>
</gene>
<dbReference type="EMBL" id="QYUR01000006">
    <property type="protein sequence ID" value="RJG10110.1"/>
    <property type="molecule type" value="Genomic_DNA"/>
</dbReference>
<protein>
    <submittedName>
        <fullName evidence="1">Uncharacterized protein</fullName>
    </submittedName>
</protein>
<accession>A0A418XCD2</accession>
<keyword evidence="2" id="KW-1185">Reference proteome</keyword>
<dbReference type="AlphaFoldDB" id="A0A418XCD2"/>
<evidence type="ECO:0000313" key="2">
    <source>
        <dbReference type="Proteomes" id="UP000284021"/>
    </source>
</evidence>
<proteinExistence type="predicted"/>
<comment type="caution">
    <text evidence="1">The sequence shown here is derived from an EMBL/GenBank/DDBJ whole genome shotgun (WGS) entry which is preliminary data.</text>
</comment>
<dbReference type="Proteomes" id="UP000284021">
    <property type="component" value="Unassembled WGS sequence"/>
</dbReference>